<sequence>MSDNRWSANRRTFVKTAGAGGVVGLAGCTGGGGSGDDGSGDDGSGDGSSSDGGTAGDTDSTPTAQFILNPAEADVEIEQQYQPMFEYLESEVDVEIQPDRAESYTATLQAMRNDQGEIADISPSAVIAGEDILDIVGIRIAYGAAQYFSTTTTTPDSGIESLTDLEGELIYMGDILSVSGTLVPLTVLQDAGLDIGNAPDGDAEDFDAEYSDHTTAREQMVQRDDVMAATTGAFSSAPYVPQEQFEEMSQDFVDISAEYEGAGDEIESSGTELQLLAVSDPIPRAPLVTRSNWDDSVKGEIEEAILNVSEDDLSHGEDYDGEPLWFTGVQDGTIEDYEMIRTVLDELGLEFQDLA</sequence>
<reference evidence="2 3" key="1">
    <citation type="submission" date="2016-10" db="EMBL/GenBank/DDBJ databases">
        <authorList>
            <person name="Varghese N."/>
            <person name="Submissions S."/>
        </authorList>
    </citation>
    <scope>NUCLEOTIDE SEQUENCE [LARGE SCALE GENOMIC DNA]</scope>
    <source>
        <strain evidence="2 3">CGMCC 1.6377</strain>
    </source>
</reference>
<evidence type="ECO:0000313" key="2">
    <source>
        <dbReference type="EMBL" id="SFH72617.1"/>
    </source>
</evidence>
<evidence type="ECO:0000313" key="3">
    <source>
        <dbReference type="Proteomes" id="UP000323537"/>
    </source>
</evidence>
<dbReference type="PANTHER" id="PTHR35841:SF1">
    <property type="entry name" value="PHOSPHONATES-BINDING PERIPLASMIC PROTEIN"/>
    <property type="match status" value="1"/>
</dbReference>
<accession>A0A1I3CDQ5</accession>
<dbReference type="RefSeq" id="WP_149785429.1">
    <property type="nucleotide sequence ID" value="NZ_BAAADP010000003.1"/>
</dbReference>
<dbReference type="PANTHER" id="PTHR35841">
    <property type="entry name" value="PHOSPHONATES-BINDING PERIPLASMIC PROTEIN"/>
    <property type="match status" value="1"/>
</dbReference>
<name>A0A1I3CDQ5_9EURY</name>
<organism evidence="2 3">
    <name type="scientific">Halorubrum aquaticum</name>
    <dbReference type="NCBI Taxonomy" id="387340"/>
    <lineage>
        <taxon>Archaea</taxon>
        <taxon>Methanobacteriati</taxon>
        <taxon>Methanobacteriota</taxon>
        <taxon>Stenosarchaea group</taxon>
        <taxon>Halobacteria</taxon>
        <taxon>Halobacteriales</taxon>
        <taxon>Haloferacaceae</taxon>
        <taxon>Halorubrum</taxon>
    </lineage>
</organism>
<dbReference type="Proteomes" id="UP000323537">
    <property type="component" value="Unassembled WGS sequence"/>
</dbReference>
<dbReference type="PROSITE" id="PS51257">
    <property type="entry name" value="PROKAR_LIPOPROTEIN"/>
    <property type="match status" value="1"/>
</dbReference>
<evidence type="ECO:0000256" key="1">
    <source>
        <dbReference type="SAM" id="MobiDB-lite"/>
    </source>
</evidence>
<feature type="compositionally biased region" description="Gly residues" evidence="1">
    <location>
        <begin position="21"/>
        <end position="37"/>
    </location>
</feature>
<feature type="compositionally biased region" description="Low complexity" evidence="1">
    <location>
        <begin position="47"/>
        <end position="61"/>
    </location>
</feature>
<dbReference type="Pfam" id="PF12974">
    <property type="entry name" value="Phosphonate-bd"/>
    <property type="match status" value="1"/>
</dbReference>
<proteinExistence type="predicted"/>
<gene>
    <name evidence="2" type="ORF">SAMN04488066_12162</name>
</gene>
<keyword evidence="3" id="KW-1185">Reference proteome</keyword>
<dbReference type="EMBL" id="FOPZ01000021">
    <property type="protein sequence ID" value="SFH72617.1"/>
    <property type="molecule type" value="Genomic_DNA"/>
</dbReference>
<protein>
    <submittedName>
        <fullName evidence="2">Phosphonate transport system substrate-binding protein</fullName>
    </submittedName>
</protein>
<feature type="region of interest" description="Disordered" evidence="1">
    <location>
        <begin position="21"/>
        <end position="63"/>
    </location>
</feature>
<dbReference type="OrthoDB" id="146127at2157"/>
<dbReference type="PROSITE" id="PS51318">
    <property type="entry name" value="TAT"/>
    <property type="match status" value="1"/>
</dbReference>
<dbReference type="InterPro" id="IPR006311">
    <property type="entry name" value="TAT_signal"/>
</dbReference>
<dbReference type="Gene3D" id="3.40.190.10">
    <property type="entry name" value="Periplasmic binding protein-like II"/>
    <property type="match status" value="2"/>
</dbReference>
<dbReference type="SUPFAM" id="SSF53850">
    <property type="entry name" value="Periplasmic binding protein-like II"/>
    <property type="match status" value="1"/>
</dbReference>
<dbReference type="AlphaFoldDB" id="A0A1I3CDQ5"/>